<comment type="caution">
    <text evidence="1">The sequence shown here is derived from an EMBL/GenBank/DDBJ whole genome shotgun (WGS) entry which is preliminary data.</text>
</comment>
<protein>
    <submittedName>
        <fullName evidence="1">Uncharacterized protein</fullName>
    </submittedName>
</protein>
<keyword evidence="2" id="KW-1185">Reference proteome</keyword>
<name>A0ABT9E570_9PROT</name>
<sequence length="153" mass="16441">MRILLSTHVVDGIVGVTAFQGSDSGGLSVCRYRDGDDAITELALAVSNIVTLARARGENITADWAGVAIADVKTIRSIQTPEGGTNAYCVYDTARPANSLHAEVMMRVTIVREKRRSAVRQELRKAFGPTLVTKEELLGGRVLAAYLALHSNT</sequence>
<evidence type="ECO:0000313" key="1">
    <source>
        <dbReference type="EMBL" id="MDO9711325.1"/>
    </source>
</evidence>
<organism evidence="1 2">
    <name type="scientific">Paracraurococcus lichenis</name>
    <dbReference type="NCBI Taxonomy" id="3064888"/>
    <lineage>
        <taxon>Bacteria</taxon>
        <taxon>Pseudomonadati</taxon>
        <taxon>Pseudomonadota</taxon>
        <taxon>Alphaproteobacteria</taxon>
        <taxon>Acetobacterales</taxon>
        <taxon>Roseomonadaceae</taxon>
        <taxon>Paracraurococcus</taxon>
    </lineage>
</organism>
<dbReference type="Proteomes" id="UP001243009">
    <property type="component" value="Unassembled WGS sequence"/>
</dbReference>
<proteinExistence type="predicted"/>
<evidence type="ECO:0000313" key="2">
    <source>
        <dbReference type="Proteomes" id="UP001243009"/>
    </source>
</evidence>
<reference evidence="1 2" key="1">
    <citation type="submission" date="2023-08" db="EMBL/GenBank/DDBJ databases">
        <title>The draft genome sequence of Paracraurococcus sp. LOR1-02.</title>
        <authorList>
            <person name="Kingkaew E."/>
            <person name="Tanasupawat S."/>
        </authorList>
    </citation>
    <scope>NUCLEOTIDE SEQUENCE [LARGE SCALE GENOMIC DNA]</scope>
    <source>
        <strain evidence="1 2">LOR1-02</strain>
    </source>
</reference>
<dbReference type="RefSeq" id="WP_305106185.1">
    <property type="nucleotide sequence ID" value="NZ_JAUTWS010000027.1"/>
</dbReference>
<accession>A0ABT9E570</accession>
<dbReference type="EMBL" id="JAUTWS010000027">
    <property type="protein sequence ID" value="MDO9711325.1"/>
    <property type="molecule type" value="Genomic_DNA"/>
</dbReference>
<gene>
    <name evidence="1" type="ORF">Q7A36_23440</name>
</gene>